<keyword evidence="6" id="KW-0282">Flagellum</keyword>
<dbReference type="SMART" id="SM00858">
    <property type="entry name" value="SAF"/>
    <property type="match status" value="1"/>
</dbReference>
<organism evidence="6 7">
    <name type="scientific">Vogesella indigofera</name>
    <name type="common">Pseudomonas indigofera</name>
    <dbReference type="NCBI Taxonomy" id="45465"/>
    <lineage>
        <taxon>Bacteria</taxon>
        <taxon>Pseudomonadati</taxon>
        <taxon>Pseudomonadota</taxon>
        <taxon>Betaproteobacteria</taxon>
        <taxon>Neisseriales</taxon>
        <taxon>Chromobacteriaceae</taxon>
        <taxon>Vogesella</taxon>
    </lineage>
</organism>
<comment type="caution">
    <text evidence="6">The sequence shown here is derived from an EMBL/GenBank/DDBJ whole genome shotgun (WGS) entry which is preliminary data.</text>
</comment>
<comment type="similarity">
    <text evidence="4">Belongs to the FlgA family.</text>
</comment>
<evidence type="ECO:0000256" key="1">
    <source>
        <dbReference type="ARBA" id="ARBA00004418"/>
    </source>
</evidence>
<evidence type="ECO:0000256" key="4">
    <source>
        <dbReference type="RuleBase" id="RU362063"/>
    </source>
</evidence>
<dbReference type="InterPro" id="IPR017585">
    <property type="entry name" value="SAF_FlgA"/>
</dbReference>
<dbReference type="EMBL" id="RBID01000014">
    <property type="protein sequence ID" value="RKQ58960.1"/>
    <property type="molecule type" value="Genomic_DNA"/>
</dbReference>
<evidence type="ECO:0000256" key="3">
    <source>
        <dbReference type="ARBA" id="ARBA00022764"/>
    </source>
</evidence>
<dbReference type="InterPro" id="IPR039246">
    <property type="entry name" value="Flagellar_FlgA"/>
</dbReference>
<dbReference type="Gene3D" id="2.30.30.760">
    <property type="match status" value="1"/>
</dbReference>
<dbReference type="Gene3D" id="3.90.1210.10">
    <property type="entry name" value="Antifreeze-like/N-acetylneuraminic acid synthase C-terminal domain"/>
    <property type="match status" value="1"/>
</dbReference>
<dbReference type="CDD" id="cd11614">
    <property type="entry name" value="SAF_CpaB_FlgA_like"/>
    <property type="match status" value="1"/>
</dbReference>
<dbReference type="RefSeq" id="WP_120810564.1">
    <property type="nucleotide sequence ID" value="NZ_RBID01000014.1"/>
</dbReference>
<dbReference type="Proteomes" id="UP000279384">
    <property type="component" value="Unassembled WGS sequence"/>
</dbReference>
<dbReference type="GO" id="GO:0042597">
    <property type="term" value="C:periplasmic space"/>
    <property type="evidence" value="ECO:0007669"/>
    <property type="project" value="UniProtKB-SubCell"/>
</dbReference>
<evidence type="ECO:0000313" key="6">
    <source>
        <dbReference type="EMBL" id="RKQ58960.1"/>
    </source>
</evidence>
<evidence type="ECO:0000259" key="5">
    <source>
        <dbReference type="SMART" id="SM00858"/>
    </source>
</evidence>
<comment type="subcellular location">
    <subcellularLocation>
        <location evidence="1 4">Periplasm</location>
    </subcellularLocation>
</comment>
<dbReference type="NCBIfam" id="TIGR03170">
    <property type="entry name" value="flgA_cterm"/>
    <property type="match status" value="1"/>
</dbReference>
<dbReference type="Pfam" id="PF13144">
    <property type="entry name" value="ChapFlgA"/>
    <property type="match status" value="1"/>
</dbReference>
<keyword evidence="3 4" id="KW-0574">Periplasm</keyword>
<keyword evidence="4" id="KW-1005">Bacterial flagellum biogenesis</keyword>
<dbReference type="AlphaFoldDB" id="A0A495BDZ4"/>
<keyword evidence="6" id="KW-0969">Cilium</keyword>
<accession>A0A495BDZ4</accession>
<sequence>MMRNPLLYGLLLLSLFASAAGVQDLRQLEQVATAFAEAEAGSDGFRYQAGKADPRLRLPACAQPPTAGWPGGQKPPFTALELACAGQGWRILLPVTASQLSVGYVTTRQLRAGEVLQLGDIKLMPVSNRALALQAVRDPALIVGKALRSTLPAGSLLRESQLRLPLVIKTNQPVRVLVQGNGFAIGSDAVALGNAAVGERLNVRVPSGKVISGVVQEDLSVLIAAP</sequence>
<gene>
    <name evidence="6" type="ORF">C8E02_1936</name>
</gene>
<feature type="domain" description="SAF" evidence="5">
    <location>
        <begin position="101"/>
        <end position="163"/>
    </location>
</feature>
<keyword evidence="2 4" id="KW-0732">Signal</keyword>
<feature type="signal peptide" evidence="4">
    <location>
        <begin position="1"/>
        <end position="19"/>
    </location>
</feature>
<name>A0A495BDZ4_VOGIN</name>
<dbReference type="PANTHER" id="PTHR36307">
    <property type="entry name" value="FLAGELLA BASAL BODY P-RING FORMATION PROTEIN FLGA"/>
    <property type="match status" value="1"/>
</dbReference>
<keyword evidence="6" id="KW-0966">Cell projection</keyword>
<dbReference type="InterPro" id="IPR013974">
    <property type="entry name" value="SAF"/>
</dbReference>
<proteinExistence type="inferred from homology"/>
<reference evidence="6 7" key="1">
    <citation type="submission" date="2018-10" db="EMBL/GenBank/DDBJ databases">
        <title>Genomic Encyclopedia of Type Strains, Phase IV (KMG-IV): sequencing the most valuable type-strain genomes for metagenomic binning, comparative biology and taxonomic classification.</title>
        <authorList>
            <person name="Goeker M."/>
        </authorList>
    </citation>
    <scope>NUCLEOTIDE SEQUENCE [LARGE SCALE GENOMIC DNA]</scope>
    <source>
        <strain evidence="6 7">DSM 3303</strain>
    </source>
</reference>
<feature type="chain" id="PRO_5019617090" description="Flagella basal body P-ring formation protein FlgA" evidence="4">
    <location>
        <begin position="20"/>
        <end position="226"/>
    </location>
</feature>
<protein>
    <recommendedName>
        <fullName evidence="4">Flagella basal body P-ring formation protein FlgA</fullName>
    </recommendedName>
</protein>
<dbReference type="GO" id="GO:0044780">
    <property type="term" value="P:bacterial-type flagellum assembly"/>
    <property type="evidence" value="ECO:0007669"/>
    <property type="project" value="InterPro"/>
</dbReference>
<evidence type="ECO:0000256" key="2">
    <source>
        <dbReference type="ARBA" id="ARBA00022729"/>
    </source>
</evidence>
<evidence type="ECO:0000313" key="7">
    <source>
        <dbReference type="Proteomes" id="UP000279384"/>
    </source>
</evidence>
<comment type="function">
    <text evidence="4">Involved in the assembly process of the P-ring formation. It may associate with FlgF on the rod constituting a structure essential for the P-ring assembly or may act as a modulator protein for the P-ring assembly.</text>
</comment>
<dbReference type="PANTHER" id="PTHR36307:SF1">
    <property type="entry name" value="FLAGELLA BASAL BODY P-RING FORMATION PROTEIN FLGA"/>
    <property type="match status" value="1"/>
</dbReference>